<evidence type="ECO:0000256" key="1">
    <source>
        <dbReference type="SAM" id="MobiDB-lite"/>
    </source>
</evidence>
<dbReference type="GO" id="GO:0060213">
    <property type="term" value="P:positive regulation of nuclear-transcribed mRNA poly(A) tail shortening"/>
    <property type="evidence" value="ECO:0007669"/>
    <property type="project" value="TreeGrafter"/>
</dbReference>
<dbReference type="PANTHER" id="PTHR13020:SF25">
    <property type="entry name" value="PROTEIN GAWKY"/>
    <property type="match status" value="1"/>
</dbReference>
<name>A0A1B6FNE6_9HEMI</name>
<dbReference type="PANTHER" id="PTHR13020">
    <property type="entry name" value="TRINUCLEOTIDE REPEAT-CONTAINING GENE 6"/>
    <property type="match status" value="1"/>
</dbReference>
<sequence length="180" mass="19535">SNVSEIKDTQWRQPLIADLVPEFEPGKPWKGAQLKSFDEDPSLTPAAAMSSLVALKDNDLFSNTISAPKCSSPINTLADSAWNSVPVQSAFSSPLNKLSTIKPPQWNESELWTSPNSKSARGPPPGLVKSQPMVNGWSTSSPARSSAIPWNSSTSTNFNSWPNSVNSTWLLLRNLSPQID</sequence>
<feature type="region of interest" description="Disordered" evidence="1">
    <location>
        <begin position="107"/>
        <end position="129"/>
    </location>
</feature>
<evidence type="ECO:0000313" key="2">
    <source>
        <dbReference type="EMBL" id="JAS51669.1"/>
    </source>
</evidence>
<feature type="non-terminal residue" evidence="2">
    <location>
        <position position="1"/>
    </location>
</feature>
<gene>
    <name evidence="2" type="ORF">g.47903</name>
</gene>
<accession>A0A1B6FNE6</accession>
<dbReference type="InterPro" id="IPR052068">
    <property type="entry name" value="GW182_domain"/>
</dbReference>
<dbReference type="AlphaFoldDB" id="A0A1B6FNE6"/>
<proteinExistence type="predicted"/>
<dbReference type="EMBL" id="GECZ01018100">
    <property type="protein sequence ID" value="JAS51669.1"/>
    <property type="molecule type" value="Transcribed_RNA"/>
</dbReference>
<reference evidence="2" key="1">
    <citation type="submission" date="2015-11" db="EMBL/GenBank/DDBJ databases">
        <title>De novo transcriptome assembly of four potential Pierce s Disease insect vectors from Arizona vineyards.</title>
        <authorList>
            <person name="Tassone E.E."/>
        </authorList>
    </citation>
    <scope>NUCLEOTIDE SEQUENCE</scope>
</reference>
<dbReference type="GO" id="GO:0035195">
    <property type="term" value="P:miRNA-mediated post-transcriptional gene silencing"/>
    <property type="evidence" value="ECO:0007669"/>
    <property type="project" value="TreeGrafter"/>
</dbReference>
<organism evidence="2">
    <name type="scientific">Cuerna arida</name>
    <dbReference type="NCBI Taxonomy" id="1464854"/>
    <lineage>
        <taxon>Eukaryota</taxon>
        <taxon>Metazoa</taxon>
        <taxon>Ecdysozoa</taxon>
        <taxon>Arthropoda</taxon>
        <taxon>Hexapoda</taxon>
        <taxon>Insecta</taxon>
        <taxon>Pterygota</taxon>
        <taxon>Neoptera</taxon>
        <taxon>Paraneoptera</taxon>
        <taxon>Hemiptera</taxon>
        <taxon>Auchenorrhyncha</taxon>
        <taxon>Membracoidea</taxon>
        <taxon>Cicadellidae</taxon>
        <taxon>Cicadellinae</taxon>
        <taxon>Proconiini</taxon>
        <taxon>Cuerna</taxon>
    </lineage>
</organism>
<feature type="compositionally biased region" description="Polar residues" evidence="1">
    <location>
        <begin position="107"/>
        <end position="119"/>
    </location>
</feature>
<dbReference type="GO" id="GO:0000932">
    <property type="term" value="C:P-body"/>
    <property type="evidence" value="ECO:0007669"/>
    <property type="project" value="TreeGrafter"/>
</dbReference>
<feature type="non-terminal residue" evidence="2">
    <location>
        <position position="180"/>
    </location>
</feature>
<dbReference type="GO" id="GO:0005654">
    <property type="term" value="C:nucleoplasm"/>
    <property type="evidence" value="ECO:0007669"/>
    <property type="project" value="TreeGrafter"/>
</dbReference>
<protein>
    <submittedName>
        <fullName evidence="2">Uncharacterized protein</fullName>
    </submittedName>
</protein>